<dbReference type="AlphaFoldDB" id="A0A4Z2I6Y2"/>
<evidence type="ECO:0000313" key="2">
    <source>
        <dbReference type="EMBL" id="TNN73215.1"/>
    </source>
</evidence>
<evidence type="ECO:0000313" key="3">
    <source>
        <dbReference type="Proteomes" id="UP000314294"/>
    </source>
</evidence>
<keyword evidence="3" id="KW-1185">Reference proteome</keyword>
<dbReference type="Proteomes" id="UP000314294">
    <property type="component" value="Unassembled WGS sequence"/>
</dbReference>
<sequence>MDIVLLMHVSLPDELNSVHICVGKGIISSLSVQPTVQASTLPWVVAFVWSSLISGGLTGCPEGTGIVAVLQDASLHKGVSDFSITRAEESEEEEEEELPMRQGYRLS</sequence>
<name>A0A4Z2I6Y2_9TELE</name>
<protein>
    <submittedName>
        <fullName evidence="2">Uncharacterized protein</fullName>
    </submittedName>
</protein>
<dbReference type="EMBL" id="SRLO01000127">
    <property type="protein sequence ID" value="TNN73215.1"/>
    <property type="molecule type" value="Genomic_DNA"/>
</dbReference>
<accession>A0A4Z2I6Y2</accession>
<reference evidence="2 3" key="1">
    <citation type="submission" date="2019-03" db="EMBL/GenBank/DDBJ databases">
        <title>First draft genome of Liparis tanakae, snailfish: a comprehensive survey of snailfish specific genes.</title>
        <authorList>
            <person name="Kim W."/>
            <person name="Song I."/>
            <person name="Jeong J.-H."/>
            <person name="Kim D."/>
            <person name="Kim S."/>
            <person name="Ryu S."/>
            <person name="Song J.Y."/>
            <person name="Lee S.K."/>
        </authorList>
    </citation>
    <scope>NUCLEOTIDE SEQUENCE [LARGE SCALE GENOMIC DNA]</scope>
    <source>
        <tissue evidence="2">Muscle</tissue>
    </source>
</reference>
<evidence type="ECO:0000256" key="1">
    <source>
        <dbReference type="SAM" id="MobiDB-lite"/>
    </source>
</evidence>
<organism evidence="2 3">
    <name type="scientific">Liparis tanakae</name>
    <name type="common">Tanaka's snailfish</name>
    <dbReference type="NCBI Taxonomy" id="230148"/>
    <lineage>
        <taxon>Eukaryota</taxon>
        <taxon>Metazoa</taxon>
        <taxon>Chordata</taxon>
        <taxon>Craniata</taxon>
        <taxon>Vertebrata</taxon>
        <taxon>Euteleostomi</taxon>
        <taxon>Actinopterygii</taxon>
        <taxon>Neopterygii</taxon>
        <taxon>Teleostei</taxon>
        <taxon>Neoteleostei</taxon>
        <taxon>Acanthomorphata</taxon>
        <taxon>Eupercaria</taxon>
        <taxon>Perciformes</taxon>
        <taxon>Cottioidei</taxon>
        <taxon>Cottales</taxon>
        <taxon>Liparidae</taxon>
        <taxon>Liparis</taxon>
    </lineage>
</organism>
<proteinExistence type="predicted"/>
<comment type="caution">
    <text evidence="2">The sequence shown here is derived from an EMBL/GenBank/DDBJ whole genome shotgun (WGS) entry which is preliminary data.</text>
</comment>
<gene>
    <name evidence="2" type="ORF">EYF80_016546</name>
</gene>
<feature type="region of interest" description="Disordered" evidence="1">
    <location>
        <begin position="85"/>
        <end position="107"/>
    </location>
</feature>